<reference evidence="3 4" key="1">
    <citation type="submission" date="2016-10" db="EMBL/GenBank/DDBJ databases">
        <authorList>
            <person name="Varghese N."/>
            <person name="Submissions S."/>
        </authorList>
    </citation>
    <scope>NUCLEOTIDE SEQUENCE [LARGE SCALE GENOMIC DNA]</scope>
    <source>
        <strain evidence="3 4">CGMCC 1.12102</strain>
    </source>
</reference>
<dbReference type="EMBL" id="FMUI01000008">
    <property type="protein sequence ID" value="SCX53263.1"/>
    <property type="molecule type" value="Genomic_DNA"/>
</dbReference>
<dbReference type="Proteomes" id="UP000183569">
    <property type="component" value="Unassembled WGS sequence"/>
</dbReference>
<dbReference type="PANTHER" id="PTHR38781:SF1">
    <property type="entry name" value="ANTITOXIN DINJ-RELATED"/>
    <property type="match status" value="1"/>
</dbReference>
<proteinExistence type="inferred from homology"/>
<keyword evidence="2" id="KW-1277">Toxin-antitoxin system</keyword>
<dbReference type="Pfam" id="PF04221">
    <property type="entry name" value="RelB"/>
    <property type="match status" value="1"/>
</dbReference>
<dbReference type="RefSeq" id="WP_017458693.1">
    <property type="nucleotide sequence ID" value="NZ_FMUI01000008.1"/>
</dbReference>
<dbReference type="NCBIfam" id="TIGR02384">
    <property type="entry name" value="RelB_DinJ"/>
    <property type="match status" value="1"/>
</dbReference>
<dbReference type="GeneID" id="23843996"/>
<comment type="caution">
    <text evidence="3">The sequence shown here is derived from an EMBL/GenBank/DDBJ whole genome shotgun (WGS) entry which is preliminary data.</text>
</comment>
<dbReference type="InterPro" id="IPR013321">
    <property type="entry name" value="Arc_rbn_hlx_hlx"/>
</dbReference>
<dbReference type="GO" id="GO:0043565">
    <property type="term" value="F:sequence-specific DNA binding"/>
    <property type="evidence" value="ECO:0007669"/>
    <property type="project" value="UniProtKB-ARBA"/>
</dbReference>
<dbReference type="NCBIfam" id="NF008412">
    <property type="entry name" value="PRK11235.1"/>
    <property type="match status" value="1"/>
</dbReference>
<name>A0A1G4YII4_9ENTR</name>
<dbReference type="PANTHER" id="PTHR38781">
    <property type="entry name" value="ANTITOXIN DINJ-RELATED"/>
    <property type="match status" value="1"/>
</dbReference>
<comment type="similarity">
    <text evidence="1">Belongs to the RelB/DinJ antitoxin family.</text>
</comment>
<organism evidence="3 4">
    <name type="scientific">Kosakonia sacchari</name>
    <dbReference type="NCBI Taxonomy" id="1158459"/>
    <lineage>
        <taxon>Bacteria</taxon>
        <taxon>Pseudomonadati</taxon>
        <taxon>Pseudomonadota</taxon>
        <taxon>Gammaproteobacteria</taxon>
        <taxon>Enterobacterales</taxon>
        <taxon>Enterobacteriaceae</taxon>
        <taxon>Kosakonia</taxon>
    </lineage>
</organism>
<evidence type="ECO:0000256" key="2">
    <source>
        <dbReference type="ARBA" id="ARBA00022649"/>
    </source>
</evidence>
<evidence type="ECO:0000313" key="4">
    <source>
        <dbReference type="Proteomes" id="UP000183569"/>
    </source>
</evidence>
<dbReference type="GO" id="GO:0006351">
    <property type="term" value="P:DNA-templated transcription"/>
    <property type="evidence" value="ECO:0007669"/>
    <property type="project" value="TreeGrafter"/>
</dbReference>
<accession>A0A1G4YII4</accession>
<evidence type="ECO:0000256" key="1">
    <source>
        <dbReference type="ARBA" id="ARBA00010562"/>
    </source>
</evidence>
<sequence>MGNLNVRIDDDLKARSFAALEKLGVTPSELLRQTLEYVAENGKLPFHRTLLNDEDRQLIEIVRERLRDPKPVRVTLDDL</sequence>
<protein>
    <submittedName>
        <fullName evidence="3">RHH-type transcriptional regulator, rel operon repressor / antitoxin RelB</fullName>
    </submittedName>
</protein>
<dbReference type="AlphaFoldDB" id="A0A1G4YII4"/>
<dbReference type="Gene3D" id="1.10.1220.10">
    <property type="entry name" value="Met repressor-like"/>
    <property type="match status" value="1"/>
</dbReference>
<gene>
    <name evidence="3" type="ORF">SAMN02927897_02774</name>
</gene>
<dbReference type="InterPro" id="IPR007337">
    <property type="entry name" value="RelB/DinJ"/>
</dbReference>
<dbReference type="GO" id="GO:0006355">
    <property type="term" value="P:regulation of DNA-templated transcription"/>
    <property type="evidence" value="ECO:0007669"/>
    <property type="project" value="InterPro"/>
</dbReference>
<evidence type="ECO:0000313" key="3">
    <source>
        <dbReference type="EMBL" id="SCX53263.1"/>
    </source>
</evidence>